<gene>
    <name evidence="1" type="ORF">FIBSPDRAFT_515443</name>
</gene>
<keyword evidence="2" id="KW-1185">Reference proteome</keyword>
<dbReference type="EMBL" id="KV417486">
    <property type="protein sequence ID" value="KZP32321.1"/>
    <property type="molecule type" value="Genomic_DNA"/>
</dbReference>
<dbReference type="Proteomes" id="UP000076532">
    <property type="component" value="Unassembled WGS sequence"/>
</dbReference>
<protein>
    <recommendedName>
        <fullName evidence="3">Arrestin-like N-terminal domain-containing protein</fullName>
    </recommendedName>
</protein>
<reference evidence="1 2" key="1">
    <citation type="journal article" date="2016" name="Mol. Biol. Evol.">
        <title>Comparative Genomics of Early-Diverging Mushroom-Forming Fungi Provides Insights into the Origins of Lignocellulose Decay Capabilities.</title>
        <authorList>
            <person name="Nagy L.G."/>
            <person name="Riley R."/>
            <person name="Tritt A."/>
            <person name="Adam C."/>
            <person name="Daum C."/>
            <person name="Floudas D."/>
            <person name="Sun H."/>
            <person name="Yadav J.S."/>
            <person name="Pangilinan J."/>
            <person name="Larsson K.H."/>
            <person name="Matsuura K."/>
            <person name="Barry K."/>
            <person name="Labutti K."/>
            <person name="Kuo R."/>
            <person name="Ohm R.A."/>
            <person name="Bhattacharya S.S."/>
            <person name="Shirouzu T."/>
            <person name="Yoshinaga Y."/>
            <person name="Martin F.M."/>
            <person name="Grigoriev I.V."/>
            <person name="Hibbett D.S."/>
        </authorList>
    </citation>
    <scope>NUCLEOTIDE SEQUENCE [LARGE SCALE GENOMIC DNA]</scope>
    <source>
        <strain evidence="1 2">CBS 109695</strain>
    </source>
</reference>
<evidence type="ECO:0000313" key="2">
    <source>
        <dbReference type="Proteomes" id="UP000076532"/>
    </source>
</evidence>
<dbReference type="STRING" id="436010.A0A166V3R6"/>
<accession>A0A166V3R6</accession>
<proteinExistence type="predicted"/>
<sequence>MTRDPWRRHKLATAMAAPPAYSSHTPAYSYTDAHTHAQPTPAYSDTPDASECTMQFTSLDTSLSNTVNSNFRLTHARTQPPVAPAVTDFIYKTDHMEVNLGSRVWGLRTPAYGRLGHVEGSIRFLGKQAHVSRVGVKLQAKISIRTSNFGQVSGQEDVRFLKQSITIYSPNRPSGSTTTWNGEHPFSFALPKTAKIKGSNAPLPPTGVICLPSTFCEVTYVLKIDMARKGLRRHERLTVPIYYLPKSRPSEPPAMSILWPRMSASECLYASHERISTVALTEGSPAAKPDNAHQRSTIKVSLPTPAIFTSGSRIPFTISFAFPSGAVMPALLIPNVRIELIKCTRLSRLGGLEIPQHAERVIGRADIENIKEVLGEAYGVTQTHLSGTIEAGHEGRESSWNVYAMVDVHYIVRIVVGPPRSMQAPRPQFREAVPNTQSV</sequence>
<evidence type="ECO:0008006" key="3">
    <source>
        <dbReference type="Google" id="ProtNLM"/>
    </source>
</evidence>
<evidence type="ECO:0000313" key="1">
    <source>
        <dbReference type="EMBL" id="KZP32321.1"/>
    </source>
</evidence>
<dbReference type="OrthoDB" id="2586076at2759"/>
<name>A0A166V3R6_9AGAM</name>
<organism evidence="1 2">
    <name type="scientific">Athelia psychrophila</name>
    <dbReference type="NCBI Taxonomy" id="1759441"/>
    <lineage>
        <taxon>Eukaryota</taxon>
        <taxon>Fungi</taxon>
        <taxon>Dikarya</taxon>
        <taxon>Basidiomycota</taxon>
        <taxon>Agaricomycotina</taxon>
        <taxon>Agaricomycetes</taxon>
        <taxon>Agaricomycetidae</taxon>
        <taxon>Atheliales</taxon>
        <taxon>Atheliaceae</taxon>
        <taxon>Athelia</taxon>
    </lineage>
</organism>
<dbReference type="AlphaFoldDB" id="A0A166V3R6"/>